<proteinExistence type="predicted"/>
<reference evidence="1 2" key="1">
    <citation type="submission" date="2020-08" db="EMBL/GenBank/DDBJ databases">
        <title>Genome sequencing of Purple Non-Sulfur Bacteria from various extreme environments.</title>
        <authorList>
            <person name="Mayer M."/>
        </authorList>
    </citation>
    <scope>NUCLEOTIDE SEQUENCE [LARGE SCALE GENOMIC DNA]</scope>
    <source>
        <strain evidence="1 2">2761</strain>
    </source>
</reference>
<accession>A0A840G9R0</accession>
<dbReference type="InterPro" id="IPR036412">
    <property type="entry name" value="HAD-like_sf"/>
</dbReference>
<dbReference type="NCBIfam" id="TIGR01993">
    <property type="entry name" value="Pyr-5-nucltdase"/>
    <property type="match status" value="1"/>
</dbReference>
<dbReference type="InterPro" id="IPR023214">
    <property type="entry name" value="HAD_sf"/>
</dbReference>
<comment type="caution">
    <text evidence="1">The sequence shown here is derived from an EMBL/GenBank/DDBJ whole genome shotgun (WGS) entry which is preliminary data.</text>
</comment>
<dbReference type="Pfam" id="PF00702">
    <property type="entry name" value="Hydrolase"/>
    <property type="match status" value="1"/>
</dbReference>
<dbReference type="Gene3D" id="1.10.150.450">
    <property type="match status" value="1"/>
</dbReference>
<dbReference type="PANTHER" id="PTHR12725:SF117">
    <property type="entry name" value="HALOACID DEHALOGENASE-LIKE HYDROLASE"/>
    <property type="match status" value="1"/>
</dbReference>
<dbReference type="GO" id="GO:0016787">
    <property type="term" value="F:hydrolase activity"/>
    <property type="evidence" value="ECO:0007669"/>
    <property type="project" value="UniProtKB-KW"/>
</dbReference>
<dbReference type="SFLD" id="SFLDG01129">
    <property type="entry name" value="C1.5:_HAD__Beta-PGM__Phosphata"/>
    <property type="match status" value="1"/>
</dbReference>
<dbReference type="EMBL" id="JACIGE010000005">
    <property type="protein sequence ID" value="MBB4247418.1"/>
    <property type="molecule type" value="Genomic_DNA"/>
</dbReference>
<dbReference type="SFLD" id="SFLDS00003">
    <property type="entry name" value="Haloacid_Dehalogenase"/>
    <property type="match status" value="1"/>
</dbReference>
<dbReference type="Proteomes" id="UP000587070">
    <property type="component" value="Unassembled WGS sequence"/>
</dbReference>
<dbReference type="Gene3D" id="3.40.50.1000">
    <property type="entry name" value="HAD superfamily/HAD-like"/>
    <property type="match status" value="1"/>
</dbReference>
<name>A0A840G9R0_RHOTE</name>
<organism evidence="1 2">
    <name type="scientific">Rhodocyclus tenuis</name>
    <name type="common">Rhodospirillum tenue</name>
    <dbReference type="NCBI Taxonomy" id="1066"/>
    <lineage>
        <taxon>Bacteria</taxon>
        <taxon>Pseudomonadati</taxon>
        <taxon>Pseudomonadota</taxon>
        <taxon>Betaproteobacteria</taxon>
        <taxon>Rhodocyclales</taxon>
        <taxon>Rhodocyclaceae</taxon>
        <taxon>Rhodocyclus</taxon>
    </lineage>
</organism>
<evidence type="ECO:0000313" key="2">
    <source>
        <dbReference type="Proteomes" id="UP000587070"/>
    </source>
</evidence>
<sequence>MSRATPLRLPRATRALLRRLRQRASGKAAAPAQPPRTWLFDLDDTLHNASAHIFPHINRAMTAYIRELLSLDEAGAGKLRQHYWRRYGATLQGLVRHHGVEPQHFLARTHDFPDLAGMVVAEPGLRAMLHRLPGRKIVFSNAPRAYAEAVLRIIGVRDCFDALYTIESLRYRPKPARAAFRRLLHAEKLDPRRCIMVEDSPANLLTAKRLGMKTVLVSACLRRAPHVDVLVASAMDLPLRSGRL</sequence>
<dbReference type="PANTHER" id="PTHR12725">
    <property type="entry name" value="HALOACID DEHALOGENASE-LIKE HYDROLASE"/>
    <property type="match status" value="1"/>
</dbReference>
<keyword evidence="2" id="KW-1185">Reference proteome</keyword>
<dbReference type="SUPFAM" id="SSF56784">
    <property type="entry name" value="HAD-like"/>
    <property type="match status" value="1"/>
</dbReference>
<dbReference type="InterPro" id="IPR006439">
    <property type="entry name" value="HAD-SF_hydro_IA"/>
</dbReference>
<dbReference type="RefSeq" id="WP_407690634.1">
    <property type="nucleotide sequence ID" value="NZ_JACIGE010000005.1"/>
</dbReference>
<keyword evidence="1" id="KW-0378">Hydrolase</keyword>
<dbReference type="InterPro" id="IPR010237">
    <property type="entry name" value="Pyr-5-nucltdase"/>
</dbReference>
<dbReference type="NCBIfam" id="TIGR01509">
    <property type="entry name" value="HAD-SF-IA-v3"/>
    <property type="match status" value="1"/>
</dbReference>
<protein>
    <submittedName>
        <fullName evidence="1">Putative hydrolase of the HAD superfamily</fullName>
    </submittedName>
</protein>
<dbReference type="AlphaFoldDB" id="A0A840G9R0"/>
<gene>
    <name evidence="1" type="ORF">GGD90_001789</name>
</gene>
<evidence type="ECO:0000313" key="1">
    <source>
        <dbReference type="EMBL" id="MBB4247418.1"/>
    </source>
</evidence>
<dbReference type="SFLD" id="SFLDG01132">
    <property type="entry name" value="C1.5.3:_5'-Nucleotidase_Like"/>
    <property type="match status" value="1"/>
</dbReference>